<keyword evidence="16" id="KW-1185">Reference proteome</keyword>
<reference evidence="15" key="2">
    <citation type="submission" date="2023-05" db="EMBL/GenBank/DDBJ databases">
        <authorList>
            <consortium name="Lawrence Berkeley National Laboratory"/>
            <person name="Steindorff A."/>
            <person name="Hensen N."/>
            <person name="Bonometti L."/>
            <person name="Westerberg I."/>
            <person name="Brannstrom I.O."/>
            <person name="Guillou S."/>
            <person name="Cros-Aarteil S."/>
            <person name="Calhoun S."/>
            <person name="Haridas S."/>
            <person name="Kuo A."/>
            <person name="Mondo S."/>
            <person name="Pangilinan J."/>
            <person name="Riley R."/>
            <person name="Labutti K."/>
            <person name="Andreopoulos B."/>
            <person name="Lipzen A."/>
            <person name="Chen C."/>
            <person name="Yanf M."/>
            <person name="Daum C."/>
            <person name="Ng V."/>
            <person name="Clum A."/>
            <person name="Ohm R."/>
            <person name="Martin F."/>
            <person name="Silar P."/>
            <person name="Natvig D."/>
            <person name="Lalanne C."/>
            <person name="Gautier V."/>
            <person name="Ament-Velasquez S.L."/>
            <person name="Kruys A."/>
            <person name="Hutchinson M.I."/>
            <person name="Powell A.J."/>
            <person name="Barry K."/>
            <person name="Miller A.N."/>
            <person name="Grigoriev I.V."/>
            <person name="Debuchy R."/>
            <person name="Gladieux P."/>
            <person name="Thoren M.H."/>
            <person name="Johannesson H."/>
        </authorList>
    </citation>
    <scope>NUCLEOTIDE SEQUENCE</scope>
    <source>
        <strain evidence="15">CBS 359.72</strain>
    </source>
</reference>
<name>A0AAN7HUS0_9PEZI</name>
<evidence type="ECO:0000256" key="9">
    <source>
        <dbReference type="ARBA" id="ARBA00023010"/>
    </source>
</evidence>
<proteinExistence type="inferred from homology"/>
<evidence type="ECO:0000256" key="13">
    <source>
        <dbReference type="SAM" id="MobiDB-lite"/>
    </source>
</evidence>
<feature type="transmembrane region" description="Helical" evidence="14">
    <location>
        <begin position="23"/>
        <end position="45"/>
    </location>
</feature>
<keyword evidence="7" id="KW-0653">Protein transport</keyword>
<dbReference type="GO" id="GO:0051028">
    <property type="term" value="P:mRNA transport"/>
    <property type="evidence" value="ECO:0007669"/>
    <property type="project" value="UniProtKB-KW"/>
</dbReference>
<evidence type="ECO:0000256" key="1">
    <source>
        <dbReference type="ARBA" id="ARBA00004232"/>
    </source>
</evidence>
<feature type="transmembrane region" description="Helical" evidence="14">
    <location>
        <begin position="106"/>
        <end position="125"/>
    </location>
</feature>
<evidence type="ECO:0000256" key="2">
    <source>
        <dbReference type="ARBA" id="ARBA00004567"/>
    </source>
</evidence>
<evidence type="ECO:0000256" key="14">
    <source>
        <dbReference type="SAM" id="Phobius"/>
    </source>
</evidence>
<evidence type="ECO:0000313" key="16">
    <source>
        <dbReference type="Proteomes" id="UP001303647"/>
    </source>
</evidence>
<dbReference type="GO" id="GO:0070631">
    <property type="term" value="P:spindle pole body localization"/>
    <property type="evidence" value="ECO:0007669"/>
    <property type="project" value="TreeGrafter"/>
</dbReference>
<feature type="transmembrane region" description="Helical" evidence="14">
    <location>
        <begin position="57"/>
        <end position="76"/>
    </location>
</feature>
<keyword evidence="12" id="KW-0539">Nucleus</keyword>
<dbReference type="Pfam" id="PF09531">
    <property type="entry name" value="Ndc1_Nup"/>
    <property type="match status" value="1"/>
</dbReference>
<keyword evidence="6" id="KW-0509">mRNA transport</keyword>
<sequence length="640" mass="71555">MAAATVRRSPYKDFLQPALQRRFATASLCVLAIAYLQALLLANWSSWFWSWFPLGPTGFRAVSFFFCGILIIILRISQYHPGLRTSDSGFHTFLRYAPKLETVETLLTYTLSAFIFSFIYLWSLSDKSGFEFITYFSADRARLNEKPLFLISHLVLLGVYQAVRHLYKDVDRLSLGVARPQNGSKKPEEGDAALQMRRFRDQLPAMLVSTINQAATGLMISVVIYPITVRGPIWRTTLVFLRPLYNLPRSNMLPSSLPFSIPTLFRCFLVSLLLMFAWNAANTAFSLFLVKYPLKNGRPLTSDSKDPNGSLLNGLKNKKLSIKCFAMWELAFIARDFPDRRKAIYEDIDRKDGPMWSQVYKICLEVLKSMETNMDAYIAPPAPPAASAADAAAEQQKVHTTDPPREEPIFQPLPQRKGLRNQVEKAVNQATLSPGQGSQLSPAAKKAVDSAKQQLLKMQKEATGTDDTQGLFRDAALRVLHSAVGFPFRQPYRRRLAHAVLGDPYGEPSLYINAACALAGLAENSLREDKYGHVQRDVAALIRALTGLVRRLERFRGIGEDTGGALGVHWTDVEGVRDCPEVDEVLEAVRDALRRLVEAFGPYARDLRLSLGDMRLAREAAGIVRGEAEMEEVGNGRGGR</sequence>
<evidence type="ECO:0000256" key="6">
    <source>
        <dbReference type="ARBA" id="ARBA00022816"/>
    </source>
</evidence>
<dbReference type="AlphaFoldDB" id="A0AAN7HUS0"/>
<evidence type="ECO:0000256" key="4">
    <source>
        <dbReference type="ARBA" id="ARBA00022448"/>
    </source>
</evidence>
<dbReference type="InterPro" id="IPR019049">
    <property type="entry name" value="Nucleoporin_prot_Ndc1/Nup"/>
</dbReference>
<organism evidence="15 16">
    <name type="scientific">Corynascus novoguineensis</name>
    <dbReference type="NCBI Taxonomy" id="1126955"/>
    <lineage>
        <taxon>Eukaryota</taxon>
        <taxon>Fungi</taxon>
        <taxon>Dikarya</taxon>
        <taxon>Ascomycota</taxon>
        <taxon>Pezizomycotina</taxon>
        <taxon>Sordariomycetes</taxon>
        <taxon>Sordariomycetidae</taxon>
        <taxon>Sordariales</taxon>
        <taxon>Chaetomiaceae</taxon>
        <taxon>Corynascus</taxon>
    </lineage>
</organism>
<dbReference type="GO" id="GO:0006999">
    <property type="term" value="P:nuclear pore organization"/>
    <property type="evidence" value="ECO:0007669"/>
    <property type="project" value="TreeGrafter"/>
</dbReference>
<reference evidence="15" key="1">
    <citation type="journal article" date="2023" name="Mol. Phylogenet. Evol.">
        <title>Genome-scale phylogeny and comparative genomics of the fungal order Sordariales.</title>
        <authorList>
            <person name="Hensen N."/>
            <person name="Bonometti L."/>
            <person name="Westerberg I."/>
            <person name="Brannstrom I.O."/>
            <person name="Guillou S."/>
            <person name="Cros-Aarteil S."/>
            <person name="Calhoun S."/>
            <person name="Haridas S."/>
            <person name="Kuo A."/>
            <person name="Mondo S."/>
            <person name="Pangilinan J."/>
            <person name="Riley R."/>
            <person name="LaButti K."/>
            <person name="Andreopoulos B."/>
            <person name="Lipzen A."/>
            <person name="Chen C."/>
            <person name="Yan M."/>
            <person name="Daum C."/>
            <person name="Ng V."/>
            <person name="Clum A."/>
            <person name="Steindorff A."/>
            <person name="Ohm R.A."/>
            <person name="Martin F."/>
            <person name="Silar P."/>
            <person name="Natvig D.O."/>
            <person name="Lalanne C."/>
            <person name="Gautier V."/>
            <person name="Ament-Velasquez S.L."/>
            <person name="Kruys A."/>
            <person name="Hutchinson M.I."/>
            <person name="Powell A.J."/>
            <person name="Barry K."/>
            <person name="Miller A.N."/>
            <person name="Grigoriev I.V."/>
            <person name="Debuchy R."/>
            <person name="Gladieux P."/>
            <person name="Hiltunen Thoren M."/>
            <person name="Johannesson H."/>
        </authorList>
    </citation>
    <scope>NUCLEOTIDE SEQUENCE</scope>
    <source>
        <strain evidence="15">CBS 359.72</strain>
    </source>
</reference>
<keyword evidence="10" id="KW-0906">Nuclear pore complex</keyword>
<dbReference type="GO" id="GO:0070762">
    <property type="term" value="C:nuclear pore transmembrane ring"/>
    <property type="evidence" value="ECO:0007669"/>
    <property type="project" value="TreeGrafter"/>
</dbReference>
<dbReference type="Proteomes" id="UP001303647">
    <property type="component" value="Unassembled WGS sequence"/>
</dbReference>
<comment type="caution">
    <text evidence="15">The sequence shown here is derived from an EMBL/GenBank/DDBJ whole genome shotgun (WGS) entry which is preliminary data.</text>
</comment>
<evidence type="ECO:0000256" key="8">
    <source>
        <dbReference type="ARBA" id="ARBA00022989"/>
    </source>
</evidence>
<comment type="subcellular location">
    <subcellularLocation>
        <location evidence="1">Nucleus membrane</location>
        <topology evidence="1">Multi-pass membrane protein</topology>
    </subcellularLocation>
    <subcellularLocation>
        <location evidence="2">Nucleus</location>
        <location evidence="2">Nuclear pore complex</location>
    </subcellularLocation>
</comment>
<keyword evidence="11 14" id="KW-0472">Membrane</keyword>
<evidence type="ECO:0000256" key="11">
    <source>
        <dbReference type="ARBA" id="ARBA00023136"/>
    </source>
</evidence>
<evidence type="ECO:0000313" key="15">
    <source>
        <dbReference type="EMBL" id="KAK4251990.1"/>
    </source>
</evidence>
<dbReference type="GO" id="GO:0031965">
    <property type="term" value="C:nuclear membrane"/>
    <property type="evidence" value="ECO:0007669"/>
    <property type="project" value="UniProtKB-SubCell"/>
</dbReference>
<keyword evidence="5 14" id="KW-0812">Transmembrane</keyword>
<evidence type="ECO:0000256" key="10">
    <source>
        <dbReference type="ARBA" id="ARBA00023132"/>
    </source>
</evidence>
<feature type="region of interest" description="Disordered" evidence="13">
    <location>
        <begin position="383"/>
        <end position="412"/>
    </location>
</feature>
<keyword evidence="4" id="KW-0813">Transport</keyword>
<dbReference type="PANTHER" id="PTHR13269">
    <property type="entry name" value="NUCLEOPORIN NDC1"/>
    <property type="match status" value="1"/>
</dbReference>
<dbReference type="EMBL" id="MU857602">
    <property type="protein sequence ID" value="KAK4251990.1"/>
    <property type="molecule type" value="Genomic_DNA"/>
</dbReference>
<dbReference type="GO" id="GO:0005816">
    <property type="term" value="C:spindle pole body"/>
    <property type="evidence" value="ECO:0007669"/>
    <property type="project" value="TreeGrafter"/>
</dbReference>
<feature type="transmembrane region" description="Helical" evidence="14">
    <location>
        <begin position="263"/>
        <end position="290"/>
    </location>
</feature>
<evidence type="ECO:0000256" key="7">
    <source>
        <dbReference type="ARBA" id="ARBA00022927"/>
    </source>
</evidence>
<accession>A0AAN7HUS0</accession>
<evidence type="ECO:0000256" key="3">
    <source>
        <dbReference type="ARBA" id="ARBA00005760"/>
    </source>
</evidence>
<protein>
    <submittedName>
        <fullName evidence="15">Nucleoporin protein Ndc1-Nup</fullName>
    </submittedName>
</protein>
<keyword evidence="9" id="KW-0811">Translocation</keyword>
<keyword evidence="8 14" id="KW-1133">Transmembrane helix</keyword>
<evidence type="ECO:0000256" key="5">
    <source>
        <dbReference type="ARBA" id="ARBA00022692"/>
    </source>
</evidence>
<dbReference type="PANTHER" id="PTHR13269:SF6">
    <property type="entry name" value="NUCLEOPORIN NDC1"/>
    <property type="match status" value="1"/>
</dbReference>
<evidence type="ECO:0000256" key="12">
    <source>
        <dbReference type="ARBA" id="ARBA00023242"/>
    </source>
</evidence>
<comment type="similarity">
    <text evidence="3">Belongs to the NDC1 family.</text>
</comment>
<feature type="transmembrane region" description="Helical" evidence="14">
    <location>
        <begin position="205"/>
        <end position="227"/>
    </location>
</feature>
<gene>
    <name evidence="15" type="ORF">C7999DRAFT_27226</name>
</gene>
<feature type="compositionally biased region" description="Basic and acidic residues" evidence="13">
    <location>
        <begin position="396"/>
        <end position="408"/>
    </location>
</feature>
<dbReference type="GO" id="GO:0015031">
    <property type="term" value="P:protein transport"/>
    <property type="evidence" value="ECO:0007669"/>
    <property type="project" value="UniProtKB-KW"/>
</dbReference>
<dbReference type="GO" id="GO:0106166">
    <property type="term" value="F:spindle pole body-nuclear membrane anchor activity"/>
    <property type="evidence" value="ECO:0007669"/>
    <property type="project" value="TreeGrafter"/>
</dbReference>